<keyword evidence="7 8" id="KW-0472">Membrane</keyword>
<accession>A0A8S0X5D9</accession>
<evidence type="ECO:0000256" key="1">
    <source>
        <dbReference type="ARBA" id="ARBA00004651"/>
    </source>
</evidence>
<comment type="subcellular location">
    <subcellularLocation>
        <location evidence="1">Cell membrane</location>
        <topology evidence="1">Multi-pass membrane protein</topology>
    </subcellularLocation>
</comment>
<evidence type="ECO:0000256" key="4">
    <source>
        <dbReference type="ARBA" id="ARBA00022475"/>
    </source>
</evidence>
<evidence type="ECO:0000313" key="9">
    <source>
        <dbReference type="EMBL" id="CAA7601550.1"/>
    </source>
</evidence>
<evidence type="ECO:0000256" key="3">
    <source>
        <dbReference type="ARBA" id="ARBA00022448"/>
    </source>
</evidence>
<dbReference type="Proteomes" id="UP000836597">
    <property type="component" value="Chromosome"/>
</dbReference>
<dbReference type="Pfam" id="PF01594">
    <property type="entry name" value="AI-2E_transport"/>
    <property type="match status" value="1"/>
</dbReference>
<keyword evidence="3" id="KW-0813">Transport</keyword>
<dbReference type="InterPro" id="IPR002549">
    <property type="entry name" value="AI-2E-like"/>
</dbReference>
<dbReference type="EMBL" id="CDGJ01000037">
    <property type="protein sequence ID" value="CEJ07037.1"/>
    <property type="molecule type" value="Genomic_DNA"/>
</dbReference>
<dbReference type="GO" id="GO:0055085">
    <property type="term" value="P:transmembrane transport"/>
    <property type="evidence" value="ECO:0007669"/>
    <property type="project" value="TreeGrafter"/>
</dbReference>
<evidence type="ECO:0000256" key="6">
    <source>
        <dbReference type="ARBA" id="ARBA00022989"/>
    </source>
</evidence>
<dbReference type="EMBL" id="LR746496">
    <property type="protein sequence ID" value="CAA7601550.1"/>
    <property type="molecule type" value="Genomic_DNA"/>
</dbReference>
<name>A0A8S0X5D9_9FIRM</name>
<keyword evidence="11" id="KW-1185">Reference proteome</keyword>
<dbReference type="PANTHER" id="PTHR21716">
    <property type="entry name" value="TRANSMEMBRANE PROTEIN"/>
    <property type="match status" value="1"/>
</dbReference>
<evidence type="ECO:0000256" key="2">
    <source>
        <dbReference type="ARBA" id="ARBA00009773"/>
    </source>
</evidence>
<reference evidence="9" key="2">
    <citation type="submission" date="2020-01" db="EMBL/GenBank/DDBJ databases">
        <authorList>
            <person name="Hornung B."/>
        </authorList>
    </citation>
    <scope>NUCLEOTIDE SEQUENCE</scope>
    <source>
        <strain evidence="9">PacBioINE</strain>
    </source>
</reference>
<dbReference type="KEGG" id="aacx:DEACI_2217"/>
<comment type="similarity">
    <text evidence="2">Belongs to the autoinducer-2 exporter (AI-2E) (TC 2.A.86) family.</text>
</comment>
<gene>
    <name evidence="10" type="ORF">DEACI_1492</name>
    <name evidence="9" type="ORF">DEACI_2217</name>
</gene>
<evidence type="ECO:0000256" key="8">
    <source>
        <dbReference type="SAM" id="Phobius"/>
    </source>
</evidence>
<keyword evidence="6 8" id="KW-1133">Transmembrane helix</keyword>
<evidence type="ECO:0000256" key="7">
    <source>
        <dbReference type="ARBA" id="ARBA00023136"/>
    </source>
</evidence>
<feature type="transmembrane region" description="Helical" evidence="8">
    <location>
        <begin position="301"/>
        <end position="330"/>
    </location>
</feature>
<feature type="transmembrane region" description="Helical" evidence="8">
    <location>
        <begin position="245"/>
        <end position="263"/>
    </location>
</feature>
<proteinExistence type="inferred from homology"/>
<evidence type="ECO:0008006" key="12">
    <source>
        <dbReference type="Google" id="ProtNLM"/>
    </source>
</evidence>
<feature type="transmembrane region" description="Helical" evidence="8">
    <location>
        <begin position="9"/>
        <end position="26"/>
    </location>
</feature>
<evidence type="ECO:0000313" key="10">
    <source>
        <dbReference type="EMBL" id="CEJ07037.1"/>
    </source>
</evidence>
<evidence type="ECO:0000313" key="11">
    <source>
        <dbReference type="Proteomes" id="UP001071230"/>
    </source>
</evidence>
<dbReference type="AlphaFoldDB" id="A0A8S0X5D9"/>
<feature type="transmembrane region" description="Helical" evidence="8">
    <location>
        <begin position="61"/>
        <end position="86"/>
    </location>
</feature>
<feature type="transmembrane region" description="Helical" evidence="8">
    <location>
        <begin position="152"/>
        <end position="171"/>
    </location>
</feature>
<organism evidence="9">
    <name type="scientific">Acididesulfobacillus acetoxydans</name>
    <dbReference type="NCBI Taxonomy" id="1561005"/>
    <lineage>
        <taxon>Bacteria</taxon>
        <taxon>Bacillati</taxon>
        <taxon>Bacillota</taxon>
        <taxon>Clostridia</taxon>
        <taxon>Eubacteriales</taxon>
        <taxon>Peptococcaceae</taxon>
        <taxon>Acididesulfobacillus</taxon>
    </lineage>
</organism>
<reference evidence="10" key="1">
    <citation type="submission" date="2014-11" db="EMBL/GenBank/DDBJ databases">
        <authorList>
            <person name="Hornung B.V."/>
        </authorList>
    </citation>
    <scope>NUCLEOTIDE SEQUENCE</scope>
    <source>
        <strain evidence="10">INE</strain>
    </source>
</reference>
<dbReference type="GO" id="GO:0005886">
    <property type="term" value="C:plasma membrane"/>
    <property type="evidence" value="ECO:0007669"/>
    <property type="project" value="UniProtKB-SubCell"/>
</dbReference>
<keyword evidence="4" id="KW-1003">Cell membrane</keyword>
<feature type="transmembrane region" description="Helical" evidence="8">
    <location>
        <begin position="206"/>
        <end position="225"/>
    </location>
</feature>
<dbReference type="PANTHER" id="PTHR21716:SF53">
    <property type="entry name" value="PERMEASE PERM-RELATED"/>
    <property type="match status" value="1"/>
</dbReference>
<feature type="transmembrane region" description="Helical" evidence="8">
    <location>
        <begin position="32"/>
        <end position="49"/>
    </location>
</feature>
<dbReference type="Proteomes" id="UP001071230">
    <property type="component" value="Unassembled WGS sequence"/>
</dbReference>
<protein>
    <recommendedName>
        <fullName evidence="12">AI-2E family transporter</fullName>
    </recommendedName>
</protein>
<evidence type="ECO:0000256" key="5">
    <source>
        <dbReference type="ARBA" id="ARBA00022692"/>
    </source>
</evidence>
<keyword evidence="5 8" id="KW-0812">Transmembrane</keyword>
<sequence length="346" mass="37973">MPVLRREKWRWVFLAGIILGGGALLLAVRAVVGPFLLGFALAYLLNPLVEGLERRGVGRRWAIAVVFVAIVGGLILAVVLSLPVLYTELAKIAAVLPRTMQSLDRYILNFRGNLRTSGLPERIALTVDQHLAQGEGFLLAKLSWTLRVLPDMLASLSLYILAPILAIYFLADWRRLGDGLAWLVPQRRRAEWLRLWRDINHVIRRFIRGNLVVAGIVGVLIGLGSKLAGMDYALLIGLISGISDLIPYFGPFIGAVPVLLLALTKSPLMVGKVALVIIVVQQLEGNFISPKLMGDSVRLHPLWIVFVLLAGGELAGFWGLLLAVPLAAVLKVILRYLYLRLVSPSV</sequence>